<evidence type="ECO:0000313" key="5">
    <source>
        <dbReference type="EMBL" id="GAA0483137.1"/>
    </source>
</evidence>
<dbReference type="PANTHER" id="PTHR44757:SF2">
    <property type="entry name" value="BIOFILM ARCHITECTURE MAINTENANCE PROTEIN MBAA"/>
    <property type="match status" value="1"/>
</dbReference>
<evidence type="ECO:0000259" key="2">
    <source>
        <dbReference type="PROSITE" id="PS50112"/>
    </source>
</evidence>
<dbReference type="SMART" id="SM00091">
    <property type="entry name" value="PAS"/>
    <property type="match status" value="1"/>
</dbReference>
<dbReference type="InterPro" id="IPR029787">
    <property type="entry name" value="Nucleotide_cyclase"/>
</dbReference>
<sequence length="629" mass="71706">MPIQKKNVYGLIFIFAFTLFYYLWLFLFQDDSYLLTWGGNTLSLIGSAVPSIWLYQAYKTAEKPDKPFWFLITLGTFSYFLAECSWILYESVLRIEVPYPGTPDLFYILNVLFYLSAFGFKLYKEKTKLVLTRYIFDILFIMIIYATLSWYFLLNPIILAGDVSLLAVVVSLAYPIGDLALAFCLLMVIFSSKQIFSNDFILFFGAGLFTYIVADTAFVYLVSTETYDSGSWTDPLFILGVLLVGFTGLLQKNRSSNLLRKKAVDRTKPMLFAILLPFFGLTLLYLFMIFTTTGANAITIGVGVSIMLVIARQFLLLSENRRLLQKYLKNAGELQSSQERYRSLFEHHPDVAFSFTLDGTVLSVNEKGAEILGKTREELIGHSLIDTIHADYQETVKGHFNNAKKGIFKNYELPLSNTDNEFYYLGVTHVPIKVDGEVIGVYAIARDITENKINQEQIQYMAFHDHLTHLANRIRFEEVLQTAIENAKLNDKKFAFLFIDLNNFKDINDDYGHAFGDKLLAQVARRLASMVKKDDCAARLGGDEFTVLIDDLDSYDDAMRWASQLLNKLNKPYLIDGEEIVCTQSVGFAYYPKDGECVQDLLNKADAAMYKNKRHSKAMLAAKRKIPHA</sequence>
<dbReference type="NCBIfam" id="TIGR00254">
    <property type="entry name" value="GGDEF"/>
    <property type="match status" value="1"/>
</dbReference>
<dbReference type="CDD" id="cd01949">
    <property type="entry name" value="GGDEF"/>
    <property type="match status" value="1"/>
</dbReference>
<protein>
    <recommendedName>
        <fullName evidence="7">PAS domain S-box-containing protein/diguanylate cyclase (GGDEF) domain-containing protein</fullName>
    </recommendedName>
</protein>
<feature type="transmembrane region" description="Helical" evidence="1">
    <location>
        <begin position="7"/>
        <end position="28"/>
    </location>
</feature>
<feature type="transmembrane region" description="Helical" evidence="1">
    <location>
        <begin position="135"/>
        <end position="153"/>
    </location>
</feature>
<feature type="domain" description="PAS" evidence="2">
    <location>
        <begin position="337"/>
        <end position="407"/>
    </location>
</feature>
<dbReference type="InterPro" id="IPR000014">
    <property type="entry name" value="PAS"/>
</dbReference>
<name>A0ABN1AST7_9LACT</name>
<dbReference type="PANTHER" id="PTHR44757">
    <property type="entry name" value="DIGUANYLATE CYCLASE DGCP"/>
    <property type="match status" value="1"/>
</dbReference>
<accession>A0ABN1AST7</accession>
<dbReference type="Gene3D" id="3.30.450.20">
    <property type="entry name" value="PAS domain"/>
    <property type="match status" value="1"/>
</dbReference>
<keyword evidence="1" id="KW-1133">Transmembrane helix</keyword>
<dbReference type="PROSITE" id="PS50112">
    <property type="entry name" value="PAS"/>
    <property type="match status" value="1"/>
</dbReference>
<dbReference type="SUPFAM" id="SSF55785">
    <property type="entry name" value="PYP-like sensor domain (PAS domain)"/>
    <property type="match status" value="1"/>
</dbReference>
<evidence type="ECO:0000259" key="4">
    <source>
        <dbReference type="PROSITE" id="PS50887"/>
    </source>
</evidence>
<dbReference type="Pfam" id="PF08448">
    <property type="entry name" value="PAS_4"/>
    <property type="match status" value="1"/>
</dbReference>
<feature type="domain" description="PAC" evidence="3">
    <location>
        <begin position="409"/>
        <end position="460"/>
    </location>
</feature>
<dbReference type="InterPro" id="IPR052155">
    <property type="entry name" value="Biofilm_reg_signaling"/>
</dbReference>
<keyword evidence="6" id="KW-1185">Reference proteome</keyword>
<evidence type="ECO:0000259" key="3">
    <source>
        <dbReference type="PROSITE" id="PS50113"/>
    </source>
</evidence>
<proteinExistence type="predicted"/>
<dbReference type="Proteomes" id="UP001410648">
    <property type="component" value="Unassembled WGS sequence"/>
</dbReference>
<feature type="transmembrane region" description="Helical" evidence="1">
    <location>
        <begin position="232"/>
        <end position="250"/>
    </location>
</feature>
<dbReference type="InterPro" id="IPR013656">
    <property type="entry name" value="PAS_4"/>
</dbReference>
<dbReference type="InterPro" id="IPR000700">
    <property type="entry name" value="PAS-assoc_C"/>
</dbReference>
<evidence type="ECO:0000256" key="1">
    <source>
        <dbReference type="SAM" id="Phobius"/>
    </source>
</evidence>
<evidence type="ECO:0008006" key="7">
    <source>
        <dbReference type="Google" id="ProtNLM"/>
    </source>
</evidence>
<feature type="transmembrane region" description="Helical" evidence="1">
    <location>
        <begin position="297"/>
        <end position="317"/>
    </location>
</feature>
<dbReference type="CDD" id="cd00130">
    <property type="entry name" value="PAS"/>
    <property type="match status" value="1"/>
</dbReference>
<dbReference type="PROSITE" id="PS50887">
    <property type="entry name" value="GGDEF"/>
    <property type="match status" value="1"/>
</dbReference>
<feature type="transmembrane region" description="Helical" evidence="1">
    <location>
        <begin position="271"/>
        <end position="291"/>
    </location>
</feature>
<feature type="transmembrane region" description="Helical" evidence="1">
    <location>
        <begin position="34"/>
        <end position="55"/>
    </location>
</feature>
<gene>
    <name evidence="5" type="ORF">GCM10008936_10950</name>
</gene>
<evidence type="ECO:0000313" key="6">
    <source>
        <dbReference type="Proteomes" id="UP001410648"/>
    </source>
</evidence>
<organism evidence="5 6">
    <name type="scientific">Alkalibacterium indicireducens</name>
    <dbReference type="NCBI Taxonomy" id="398758"/>
    <lineage>
        <taxon>Bacteria</taxon>
        <taxon>Bacillati</taxon>
        <taxon>Bacillota</taxon>
        <taxon>Bacilli</taxon>
        <taxon>Lactobacillales</taxon>
        <taxon>Carnobacteriaceae</taxon>
        <taxon>Alkalibacterium</taxon>
    </lineage>
</organism>
<dbReference type="InterPro" id="IPR043128">
    <property type="entry name" value="Rev_trsase/Diguanyl_cyclase"/>
</dbReference>
<feature type="transmembrane region" description="Helical" evidence="1">
    <location>
        <begin position="200"/>
        <end position="220"/>
    </location>
</feature>
<dbReference type="PROSITE" id="PS50113">
    <property type="entry name" value="PAC"/>
    <property type="match status" value="1"/>
</dbReference>
<feature type="domain" description="GGDEF" evidence="4">
    <location>
        <begin position="492"/>
        <end position="625"/>
    </location>
</feature>
<dbReference type="RefSeq" id="WP_346024540.1">
    <property type="nucleotide sequence ID" value="NZ_BAAADA010000089.1"/>
</dbReference>
<feature type="transmembrane region" description="Helical" evidence="1">
    <location>
        <begin position="165"/>
        <end position="188"/>
    </location>
</feature>
<dbReference type="NCBIfam" id="TIGR00229">
    <property type="entry name" value="sensory_box"/>
    <property type="match status" value="1"/>
</dbReference>
<dbReference type="InterPro" id="IPR035965">
    <property type="entry name" value="PAS-like_dom_sf"/>
</dbReference>
<dbReference type="Pfam" id="PF00990">
    <property type="entry name" value="GGDEF"/>
    <property type="match status" value="1"/>
</dbReference>
<dbReference type="InterPro" id="IPR000160">
    <property type="entry name" value="GGDEF_dom"/>
</dbReference>
<dbReference type="Gene3D" id="3.30.70.270">
    <property type="match status" value="1"/>
</dbReference>
<feature type="transmembrane region" description="Helical" evidence="1">
    <location>
        <begin position="67"/>
        <end position="89"/>
    </location>
</feature>
<dbReference type="SUPFAM" id="SSF55073">
    <property type="entry name" value="Nucleotide cyclase"/>
    <property type="match status" value="1"/>
</dbReference>
<keyword evidence="1" id="KW-0812">Transmembrane</keyword>
<reference evidence="5 6" key="1">
    <citation type="journal article" date="2019" name="Int. J. Syst. Evol. Microbiol.">
        <title>The Global Catalogue of Microorganisms (GCM) 10K type strain sequencing project: providing services to taxonomists for standard genome sequencing and annotation.</title>
        <authorList>
            <consortium name="The Broad Institute Genomics Platform"/>
            <consortium name="The Broad Institute Genome Sequencing Center for Infectious Disease"/>
            <person name="Wu L."/>
            <person name="Ma J."/>
        </authorList>
    </citation>
    <scope>NUCLEOTIDE SEQUENCE [LARGE SCALE GENOMIC DNA]</scope>
    <source>
        <strain evidence="5 6">JCM 14232</strain>
    </source>
</reference>
<keyword evidence="1" id="KW-0472">Membrane</keyword>
<comment type="caution">
    <text evidence="5">The sequence shown here is derived from an EMBL/GenBank/DDBJ whole genome shotgun (WGS) entry which is preliminary data.</text>
</comment>
<feature type="transmembrane region" description="Helical" evidence="1">
    <location>
        <begin position="105"/>
        <end position="123"/>
    </location>
</feature>
<dbReference type="SMART" id="SM00267">
    <property type="entry name" value="GGDEF"/>
    <property type="match status" value="1"/>
</dbReference>
<dbReference type="EMBL" id="BAAADA010000089">
    <property type="protein sequence ID" value="GAA0483137.1"/>
    <property type="molecule type" value="Genomic_DNA"/>
</dbReference>